<comment type="caution">
    <text evidence="1">The sequence shown here is derived from an EMBL/GenBank/DDBJ whole genome shotgun (WGS) entry which is preliminary data.</text>
</comment>
<proteinExistence type="predicted"/>
<evidence type="ECO:0000313" key="1">
    <source>
        <dbReference type="EMBL" id="CAK0817637.1"/>
    </source>
</evidence>
<protein>
    <submittedName>
        <fullName evidence="1">Uncharacterized protein</fullName>
    </submittedName>
</protein>
<evidence type="ECO:0000313" key="2">
    <source>
        <dbReference type="Proteomes" id="UP001189429"/>
    </source>
</evidence>
<organism evidence="1 2">
    <name type="scientific">Prorocentrum cordatum</name>
    <dbReference type="NCBI Taxonomy" id="2364126"/>
    <lineage>
        <taxon>Eukaryota</taxon>
        <taxon>Sar</taxon>
        <taxon>Alveolata</taxon>
        <taxon>Dinophyceae</taxon>
        <taxon>Prorocentrales</taxon>
        <taxon>Prorocentraceae</taxon>
        <taxon>Prorocentrum</taxon>
    </lineage>
</organism>
<reference evidence="1" key="1">
    <citation type="submission" date="2023-10" db="EMBL/GenBank/DDBJ databases">
        <authorList>
            <person name="Chen Y."/>
            <person name="Shah S."/>
            <person name="Dougan E. K."/>
            <person name="Thang M."/>
            <person name="Chan C."/>
        </authorList>
    </citation>
    <scope>NUCLEOTIDE SEQUENCE [LARGE SCALE GENOMIC DNA]</scope>
</reference>
<accession>A0ABN9RHX1</accession>
<keyword evidence="2" id="KW-1185">Reference proteome</keyword>
<sequence>MAEAANVMSIMTHNIEKGICQNANALALKMPKNVLKEVVKAENRHATQQTPAGLQAEETLRQLQGLAGDIGERLKVRHDEYNTLKKFKEQRQLGGPDSSFKWD</sequence>
<name>A0ABN9RHX1_9DINO</name>
<dbReference type="Proteomes" id="UP001189429">
    <property type="component" value="Unassembled WGS sequence"/>
</dbReference>
<gene>
    <name evidence="1" type="ORF">PCOR1329_LOCUS20190</name>
</gene>
<dbReference type="EMBL" id="CAUYUJ010006524">
    <property type="protein sequence ID" value="CAK0817637.1"/>
    <property type="molecule type" value="Genomic_DNA"/>
</dbReference>